<protein>
    <submittedName>
        <fullName evidence="1">Uncharacterized protein</fullName>
    </submittedName>
</protein>
<dbReference type="EMBL" id="CP017834">
    <property type="protein sequence ID" value="APJ03813.1"/>
    <property type="molecule type" value="Genomic_DNA"/>
</dbReference>
<dbReference type="Proteomes" id="UP000184731">
    <property type="component" value="Chromosome"/>
</dbReference>
<evidence type="ECO:0000313" key="2">
    <source>
        <dbReference type="Proteomes" id="UP000184731"/>
    </source>
</evidence>
<gene>
    <name evidence="1" type="ORF">AXG55_07805</name>
</gene>
<sequence>MCGMSIVNSIKENQKITSIKSVVLMDPGNSSGFDNYPFPPQNFPTMIIWSAYFKDKFKAHFNLGSANYEMILTKNKEDTTYSNHGDFFDAATLLEQEAYQISKVQAFLKKPENEALGKGKGFEISTSLNHAIEKFFNHYDKKISQKNCKTVLLRRIMLY</sequence>
<accession>A0A1L4D0S3</accession>
<reference evidence="1 2" key="1">
    <citation type="submission" date="2016-10" db="EMBL/GenBank/DDBJ databases">
        <title>Silvanigrella aquatica sp. nov., isolated from a freshwater lake located in the Black Forest, Germany, description of Silvanigrellaceae fam. nov., Silvanigrellales ord. nov., reclassification of the order Bdellovibrionales in the class Oligoflexia, reclassification of the families Bacteriovoracaceae and Halobacteriovoraceae in the new order Bacteriovoracales ord. nov., and reclassification of the family Pseudobacteriovoracaceae in the order Oligoflexiales.</title>
        <authorList>
            <person name="Hahn M.W."/>
            <person name="Schmidt J."/>
            <person name="Koll U."/>
            <person name="Rohde M."/>
            <person name="Verbag S."/>
            <person name="Pitt A."/>
            <person name="Nakai R."/>
            <person name="Naganuma T."/>
            <person name="Lang E."/>
        </authorList>
    </citation>
    <scope>NUCLEOTIDE SEQUENCE [LARGE SCALE GENOMIC DNA]</scope>
    <source>
        <strain evidence="1 2">MWH-Nonnen-W8red</strain>
    </source>
</reference>
<evidence type="ECO:0000313" key="1">
    <source>
        <dbReference type="EMBL" id="APJ03813.1"/>
    </source>
</evidence>
<keyword evidence="2" id="KW-1185">Reference proteome</keyword>
<dbReference type="AlphaFoldDB" id="A0A1L4D0S3"/>
<organism evidence="1 2">
    <name type="scientific">Silvanigrella aquatica</name>
    <dbReference type="NCBI Taxonomy" id="1915309"/>
    <lineage>
        <taxon>Bacteria</taxon>
        <taxon>Pseudomonadati</taxon>
        <taxon>Bdellovibrionota</taxon>
        <taxon>Oligoflexia</taxon>
        <taxon>Silvanigrellales</taxon>
        <taxon>Silvanigrellaceae</taxon>
        <taxon>Silvanigrella</taxon>
    </lineage>
</organism>
<name>A0A1L4D0S3_9BACT</name>
<dbReference type="KEGG" id="saqi:AXG55_07805"/>
<proteinExistence type="predicted"/>